<dbReference type="Pfam" id="PF00646">
    <property type="entry name" value="F-box"/>
    <property type="match status" value="1"/>
</dbReference>
<protein>
    <recommendedName>
        <fullName evidence="1">F-box domain-containing protein</fullName>
    </recommendedName>
</protein>
<sequence>MDHISRFPDGVLHHILSFLPTKDVLRTSILSKRWKLVLDTYPILDFSWGDCAGQSSDAMYSENASDEYRQMLTKFMNYVDTSIFRFCKYKFSMQKFKLFLVLPDLELSSHLDKWVQKVIENGAKEVDFGIDLPGYLHFKKPYSMPDAIFAAKSVTVLKLFGCNVKLEESFCIKLHSLQKLALKEVQMDDHLLRRIVTCCPLLEDISLRFCWGLKKIQVFELLRLKKFEIYSHLSKPESVEIKSPSLESFHCSFTVRSVKPIVSVDACQGLKSLILSGSFVTELLLQDLVPKFHVLESLRVGDCPVLKKVKISSWRLKSLEIHSCENIMDIEINTPNLLSCKYCGSVVPVSLINAPSCHWQVEFSLMNTLDILWYMTLKEFLAKLNQLVYLHVYVYLTTIMSSLNLEDLSNNASPYVVDNVVLTVHSASPIMTYANFMDGLFFFSRPKNLFIRSTDEQKRYVEYLCGFSKRALSCCNHRKVKCWRHDLKEVKLGSFVESADGMVDYNRMTSSFFWLVKGHTHCKMEWEL</sequence>
<dbReference type="EMBL" id="CM009290">
    <property type="protein sequence ID" value="RQO85942.1"/>
    <property type="molecule type" value="Genomic_DNA"/>
</dbReference>
<dbReference type="InParanoid" id="A0A3N7EJE3"/>
<feature type="domain" description="F-box" evidence="1">
    <location>
        <begin position="1"/>
        <end position="51"/>
    </location>
</feature>
<dbReference type="CDD" id="cd22160">
    <property type="entry name" value="F-box_AtFBL13-like"/>
    <property type="match status" value="1"/>
</dbReference>
<reference evidence="2 3" key="1">
    <citation type="journal article" date="2006" name="Science">
        <title>The genome of black cottonwood, Populus trichocarpa (Torr. &amp; Gray).</title>
        <authorList>
            <person name="Tuskan G.A."/>
            <person name="Difazio S."/>
            <person name="Jansson S."/>
            <person name="Bohlmann J."/>
            <person name="Grigoriev I."/>
            <person name="Hellsten U."/>
            <person name="Putnam N."/>
            <person name="Ralph S."/>
            <person name="Rombauts S."/>
            <person name="Salamov A."/>
            <person name="Schein J."/>
            <person name="Sterck L."/>
            <person name="Aerts A."/>
            <person name="Bhalerao R.R."/>
            <person name="Bhalerao R.P."/>
            <person name="Blaudez D."/>
            <person name="Boerjan W."/>
            <person name="Brun A."/>
            <person name="Brunner A."/>
            <person name="Busov V."/>
            <person name="Campbell M."/>
            <person name="Carlson J."/>
            <person name="Chalot M."/>
            <person name="Chapman J."/>
            <person name="Chen G.L."/>
            <person name="Cooper D."/>
            <person name="Coutinho P.M."/>
            <person name="Couturier J."/>
            <person name="Covert S."/>
            <person name="Cronk Q."/>
            <person name="Cunningham R."/>
            <person name="Davis J."/>
            <person name="Degroeve S."/>
            <person name="Dejardin A."/>
            <person name="Depamphilis C."/>
            <person name="Detter J."/>
            <person name="Dirks B."/>
            <person name="Dubchak I."/>
            <person name="Duplessis S."/>
            <person name="Ehlting J."/>
            <person name="Ellis B."/>
            <person name="Gendler K."/>
            <person name="Goodstein D."/>
            <person name="Gribskov M."/>
            <person name="Grimwood J."/>
            <person name="Groover A."/>
            <person name="Gunter L."/>
            <person name="Hamberger B."/>
            <person name="Heinze B."/>
            <person name="Helariutta Y."/>
            <person name="Henrissat B."/>
            <person name="Holligan D."/>
            <person name="Holt R."/>
            <person name="Huang W."/>
            <person name="Islam-Faridi N."/>
            <person name="Jones S."/>
            <person name="Jones-Rhoades M."/>
            <person name="Jorgensen R."/>
            <person name="Joshi C."/>
            <person name="Kangasjarvi J."/>
            <person name="Karlsson J."/>
            <person name="Kelleher C."/>
            <person name="Kirkpatrick R."/>
            <person name="Kirst M."/>
            <person name="Kohler A."/>
            <person name="Kalluri U."/>
            <person name="Larimer F."/>
            <person name="Leebens-Mack J."/>
            <person name="Leple J.C."/>
            <person name="Locascio P."/>
            <person name="Lou Y."/>
            <person name="Lucas S."/>
            <person name="Martin F."/>
            <person name="Montanini B."/>
            <person name="Napoli C."/>
            <person name="Nelson D.R."/>
            <person name="Nelson C."/>
            <person name="Nieminen K."/>
            <person name="Nilsson O."/>
            <person name="Pereda V."/>
            <person name="Peter G."/>
            <person name="Philippe R."/>
            <person name="Pilate G."/>
            <person name="Poliakov A."/>
            <person name="Razumovskaya J."/>
            <person name="Richardson P."/>
            <person name="Rinaldi C."/>
            <person name="Ritland K."/>
            <person name="Rouze P."/>
            <person name="Ryaboy D."/>
            <person name="Schmutz J."/>
            <person name="Schrader J."/>
            <person name="Segerman B."/>
            <person name="Shin H."/>
            <person name="Siddiqui A."/>
            <person name="Sterky F."/>
            <person name="Terry A."/>
            <person name="Tsai C.J."/>
            <person name="Uberbacher E."/>
            <person name="Unneberg P."/>
            <person name="Vahala J."/>
            <person name="Wall K."/>
            <person name="Wessler S."/>
            <person name="Yang G."/>
            <person name="Yin T."/>
            <person name="Douglas C."/>
            <person name="Marra M."/>
            <person name="Sandberg G."/>
            <person name="Van de Peer Y."/>
            <person name="Rokhsar D."/>
        </authorList>
    </citation>
    <scope>NUCLEOTIDE SEQUENCE [LARGE SCALE GENOMIC DNA]</scope>
    <source>
        <strain evidence="3">cv. Nisqually</strain>
        <strain evidence="2">Nisqually-1</strain>
    </source>
</reference>
<dbReference type="PROSITE" id="PS50181">
    <property type="entry name" value="FBOX"/>
    <property type="match status" value="1"/>
</dbReference>
<gene>
    <name evidence="2" type="ORF">POPTR_001G395000</name>
</gene>
<dbReference type="Gene3D" id="1.20.1280.50">
    <property type="match status" value="1"/>
</dbReference>
<dbReference type="SMART" id="SM00256">
    <property type="entry name" value="FBOX"/>
    <property type="match status" value="1"/>
</dbReference>
<dbReference type="InterPro" id="IPR053772">
    <property type="entry name" value="At1g61320/At1g61330-like"/>
</dbReference>
<name>A0A3N7EJE3_POPTR</name>
<dbReference type="SUPFAM" id="SSF81383">
    <property type="entry name" value="F-box domain"/>
    <property type="match status" value="1"/>
</dbReference>
<dbReference type="InterPro" id="IPR032675">
    <property type="entry name" value="LRR_dom_sf"/>
</dbReference>
<dbReference type="Pfam" id="PF23622">
    <property type="entry name" value="LRR_At1g61320_AtMIF1"/>
    <property type="match status" value="2"/>
</dbReference>
<dbReference type="PANTHER" id="PTHR34145">
    <property type="entry name" value="OS02G0105600 PROTEIN"/>
    <property type="match status" value="1"/>
</dbReference>
<reference evidence="2" key="2">
    <citation type="submission" date="2017-07" db="EMBL/GenBank/DDBJ databases">
        <title>WGS assembly of Populus trichocarpa.</title>
        <authorList>
            <person name="Tuskan G."/>
            <person name="Difazio S."/>
            <person name="Jansson S."/>
            <person name="Bohlmann J."/>
            <person name="Grigoriev I."/>
            <person name="Hellsten U."/>
            <person name="Putnam N."/>
            <person name="Ralph S."/>
            <person name="Rombauts S."/>
            <person name="Salamov A."/>
            <person name="Schein J."/>
            <person name="Sterck L."/>
            <person name="Aerts A."/>
            <person name="Bhalerao R."/>
            <person name="Bhalerao R."/>
            <person name="Blaudez D."/>
            <person name="Boerjan W."/>
            <person name="Brun A."/>
            <person name="Brunner A."/>
            <person name="Busov V."/>
            <person name="Campbell M."/>
            <person name="Carlson J."/>
            <person name="Chalot M."/>
            <person name="Chapman J."/>
            <person name="Chen G."/>
            <person name="Cooper D."/>
            <person name="Coutinho P."/>
            <person name="Couturier J."/>
            <person name="Covert S."/>
            <person name="Cronk Q."/>
            <person name="Cunningham R."/>
            <person name="Davis J."/>
            <person name="Degroeve S."/>
            <person name="Dejardin A."/>
            <person name="Depamphilis C."/>
            <person name="Detter J."/>
            <person name="Dirks B."/>
            <person name="Dubchak I."/>
            <person name="Duplessis S."/>
            <person name="Ehlting J."/>
            <person name="Ellis B."/>
            <person name="Gendler K."/>
            <person name="Goodstein D."/>
            <person name="Gribskov M."/>
            <person name="Grimwood J."/>
            <person name="Groover A."/>
            <person name="Gunter L."/>
            <person name="Hamberger B."/>
            <person name="Heinze B."/>
            <person name="Helariutta Y."/>
            <person name="Henrissat B."/>
            <person name="Holligan D."/>
            <person name="Holt R."/>
            <person name="Huang W."/>
            <person name="Islam-Faridi N."/>
            <person name="Jones S."/>
            <person name="Jones-Rhoades M."/>
            <person name="Jorgensen R."/>
            <person name="Joshi C."/>
            <person name="Kangasjarvi J."/>
            <person name="Karlsson J."/>
            <person name="Kelleher C."/>
            <person name="Kirkpatrick R."/>
            <person name="Kirst M."/>
            <person name="Kohler A."/>
            <person name="Kalluri U."/>
            <person name="Larimer F."/>
            <person name="Leebens-Mack J."/>
            <person name="Leple J."/>
            <person name="Locascio P."/>
            <person name="Lou Y."/>
            <person name="Lucas S."/>
            <person name="Martin F."/>
            <person name="Montanini B."/>
            <person name="Napoli C."/>
            <person name="Nelson D."/>
            <person name="Nelson C."/>
            <person name="Nieminen K."/>
            <person name="Nilsson O."/>
            <person name="Pereda V."/>
            <person name="Peter G."/>
            <person name="Philippe R."/>
            <person name="Pilate G."/>
            <person name="Poliakov A."/>
            <person name="Razumovskaya J."/>
            <person name="Richardson P."/>
            <person name="Rinaldi C."/>
            <person name="Ritland K."/>
            <person name="Rouze P."/>
            <person name="Ryaboy D."/>
            <person name="Schmutz J."/>
            <person name="Schrader J."/>
            <person name="Segerman B."/>
            <person name="Shin H."/>
            <person name="Siddiqui A."/>
            <person name="Sterky F."/>
            <person name="Terry A."/>
            <person name="Tsai C."/>
            <person name="Uberbacher E."/>
            <person name="Unneberg P."/>
            <person name="Vahala J."/>
            <person name="Wall K."/>
            <person name="Wessler S."/>
            <person name="Yang G."/>
            <person name="Yin T."/>
            <person name="Douglas C."/>
            <person name="Marra M."/>
            <person name="Sandberg G."/>
            <person name="Van De Peer Y."/>
            <person name="Rokhsar D."/>
        </authorList>
    </citation>
    <scope>NUCLEOTIDE SEQUENCE</scope>
    <source>
        <strain evidence="2">Nisqually-1</strain>
    </source>
</reference>
<dbReference type="Gene3D" id="3.80.10.10">
    <property type="entry name" value="Ribonuclease Inhibitor"/>
    <property type="match status" value="1"/>
</dbReference>
<evidence type="ECO:0000259" key="1">
    <source>
        <dbReference type="PROSITE" id="PS50181"/>
    </source>
</evidence>
<dbReference type="AlphaFoldDB" id="A0A3N7EJE3"/>
<dbReference type="SUPFAM" id="SSF52047">
    <property type="entry name" value="RNI-like"/>
    <property type="match status" value="1"/>
</dbReference>
<dbReference type="Proteomes" id="UP000006729">
    <property type="component" value="Chromosome 1"/>
</dbReference>
<dbReference type="InterPro" id="IPR001810">
    <property type="entry name" value="F-box_dom"/>
</dbReference>
<dbReference type="InterPro" id="IPR055357">
    <property type="entry name" value="LRR_At1g61320_AtMIF1"/>
</dbReference>
<dbReference type="PANTHER" id="PTHR34145:SF28">
    <property type="entry name" value="F-BOX DOMAIN-CONTAINING PROTEIN"/>
    <property type="match status" value="1"/>
</dbReference>
<evidence type="ECO:0000313" key="3">
    <source>
        <dbReference type="Proteomes" id="UP000006729"/>
    </source>
</evidence>
<proteinExistence type="predicted"/>
<accession>A0A3N7EJE3</accession>
<dbReference type="EMBL" id="CM009290">
    <property type="protein sequence ID" value="RQO85940.1"/>
    <property type="molecule type" value="Genomic_DNA"/>
</dbReference>
<keyword evidence="3" id="KW-1185">Reference proteome</keyword>
<dbReference type="InterPro" id="IPR036047">
    <property type="entry name" value="F-box-like_dom_sf"/>
</dbReference>
<evidence type="ECO:0000313" key="2">
    <source>
        <dbReference type="EMBL" id="RQO85942.1"/>
    </source>
</evidence>
<organism evidence="2 3">
    <name type="scientific">Populus trichocarpa</name>
    <name type="common">Western balsam poplar</name>
    <name type="synonym">Populus balsamifera subsp. trichocarpa</name>
    <dbReference type="NCBI Taxonomy" id="3694"/>
    <lineage>
        <taxon>Eukaryota</taxon>
        <taxon>Viridiplantae</taxon>
        <taxon>Streptophyta</taxon>
        <taxon>Embryophyta</taxon>
        <taxon>Tracheophyta</taxon>
        <taxon>Spermatophyta</taxon>
        <taxon>Magnoliopsida</taxon>
        <taxon>eudicotyledons</taxon>
        <taxon>Gunneridae</taxon>
        <taxon>Pentapetalae</taxon>
        <taxon>rosids</taxon>
        <taxon>fabids</taxon>
        <taxon>Malpighiales</taxon>
        <taxon>Salicaceae</taxon>
        <taxon>Saliceae</taxon>
        <taxon>Populus</taxon>
    </lineage>
</organism>
<dbReference type="InterPro" id="IPR053781">
    <property type="entry name" value="F-box_AtFBL13-like"/>
</dbReference>